<dbReference type="EMBL" id="LIAE01006809">
    <property type="protein sequence ID" value="PAV84976.1"/>
    <property type="molecule type" value="Genomic_DNA"/>
</dbReference>
<evidence type="ECO:0000259" key="9">
    <source>
        <dbReference type="PROSITE" id="PS51383"/>
    </source>
</evidence>
<evidence type="ECO:0000256" key="1">
    <source>
        <dbReference type="ARBA" id="ARBA00013249"/>
    </source>
</evidence>
<evidence type="ECO:0000256" key="7">
    <source>
        <dbReference type="ARBA" id="ARBA00029804"/>
    </source>
</evidence>
<dbReference type="Pfam" id="PF01256">
    <property type="entry name" value="Carb_kinase"/>
    <property type="match status" value="1"/>
</dbReference>
<evidence type="ECO:0000256" key="3">
    <source>
        <dbReference type="ARBA" id="ARBA00022840"/>
    </source>
</evidence>
<keyword evidence="3" id="KW-0067">ATP-binding</keyword>
<keyword evidence="5" id="KW-0520">NAD</keyword>
<dbReference type="InterPro" id="IPR029056">
    <property type="entry name" value="Ribokinase-like"/>
</dbReference>
<evidence type="ECO:0000256" key="6">
    <source>
        <dbReference type="ARBA" id="ARBA00023239"/>
    </source>
</evidence>
<dbReference type="AlphaFoldDB" id="A0A2A2LFH0"/>
<comment type="caution">
    <text evidence="10">The sequence shown here is derived from an EMBL/GenBank/DDBJ whole genome shotgun (WGS) entry which is preliminary data.</text>
</comment>
<dbReference type="STRING" id="2018661.A0A2A2LFH0"/>
<evidence type="ECO:0000256" key="5">
    <source>
        <dbReference type="ARBA" id="ARBA00023027"/>
    </source>
</evidence>
<protein>
    <recommendedName>
        <fullName evidence="1">ATP-dependent NAD(P)H-hydrate dehydratase</fullName>
        <ecNumber evidence="1">4.2.1.93</ecNumber>
    </recommendedName>
    <alternativeName>
        <fullName evidence="7">NAD(P)HX dehydratase</fullName>
    </alternativeName>
</protein>
<gene>
    <name evidence="10" type="ORF">WR25_12898</name>
</gene>
<evidence type="ECO:0000256" key="8">
    <source>
        <dbReference type="ARBA" id="ARBA00047472"/>
    </source>
</evidence>
<dbReference type="SUPFAM" id="SSF53613">
    <property type="entry name" value="Ribokinase-like"/>
    <property type="match status" value="1"/>
</dbReference>
<dbReference type="Gene3D" id="3.40.1190.20">
    <property type="match status" value="1"/>
</dbReference>
<dbReference type="Proteomes" id="UP000218231">
    <property type="component" value="Unassembled WGS sequence"/>
</dbReference>
<name>A0A2A2LFH0_9BILA</name>
<sequence>MESLRRLMPKLTMQLRKGDMGKIAIIGGSVEYTGAPYYAAATVVNMGADLIYVMCSPEAAPIIKGYSPDFIVHPSLEPEFVIPVYLKEKND</sequence>
<keyword evidence="11" id="KW-1185">Reference proteome</keyword>
<evidence type="ECO:0000256" key="4">
    <source>
        <dbReference type="ARBA" id="ARBA00022857"/>
    </source>
</evidence>
<keyword evidence="4" id="KW-0521">NADP</keyword>
<evidence type="ECO:0000313" key="11">
    <source>
        <dbReference type="Proteomes" id="UP000218231"/>
    </source>
</evidence>
<keyword evidence="2" id="KW-0547">Nucleotide-binding</keyword>
<dbReference type="PANTHER" id="PTHR12592:SF0">
    <property type="entry name" value="ATP-DEPENDENT (S)-NAD(P)H-HYDRATE DEHYDRATASE"/>
    <property type="match status" value="1"/>
</dbReference>
<dbReference type="EC" id="4.2.1.93" evidence="1"/>
<keyword evidence="6" id="KW-0456">Lyase</keyword>
<proteinExistence type="predicted"/>
<feature type="domain" description="YjeF C-terminal" evidence="9">
    <location>
        <begin position="1"/>
        <end position="91"/>
    </location>
</feature>
<evidence type="ECO:0000313" key="10">
    <source>
        <dbReference type="EMBL" id="PAV84976.1"/>
    </source>
</evidence>
<reference evidence="10 11" key="1">
    <citation type="journal article" date="2017" name="Curr. Biol.">
        <title>Genome architecture and evolution of a unichromosomal asexual nematode.</title>
        <authorList>
            <person name="Fradin H."/>
            <person name="Zegar C."/>
            <person name="Gutwein M."/>
            <person name="Lucas J."/>
            <person name="Kovtun M."/>
            <person name="Corcoran D."/>
            <person name="Baugh L.R."/>
            <person name="Kiontke K."/>
            <person name="Gunsalus K."/>
            <person name="Fitch D.H."/>
            <person name="Piano F."/>
        </authorList>
    </citation>
    <scope>NUCLEOTIDE SEQUENCE [LARGE SCALE GENOMIC DNA]</scope>
    <source>
        <strain evidence="10">PF1309</strain>
    </source>
</reference>
<evidence type="ECO:0000256" key="2">
    <source>
        <dbReference type="ARBA" id="ARBA00022741"/>
    </source>
</evidence>
<dbReference type="PROSITE" id="PS51383">
    <property type="entry name" value="YJEF_C_3"/>
    <property type="match status" value="1"/>
</dbReference>
<organism evidence="10 11">
    <name type="scientific">Diploscapter pachys</name>
    <dbReference type="NCBI Taxonomy" id="2018661"/>
    <lineage>
        <taxon>Eukaryota</taxon>
        <taxon>Metazoa</taxon>
        <taxon>Ecdysozoa</taxon>
        <taxon>Nematoda</taxon>
        <taxon>Chromadorea</taxon>
        <taxon>Rhabditida</taxon>
        <taxon>Rhabditina</taxon>
        <taxon>Rhabditomorpha</taxon>
        <taxon>Rhabditoidea</taxon>
        <taxon>Rhabditidae</taxon>
        <taxon>Diploscapter</taxon>
    </lineage>
</organism>
<dbReference type="GO" id="GO:0110051">
    <property type="term" value="P:metabolite repair"/>
    <property type="evidence" value="ECO:0007669"/>
    <property type="project" value="TreeGrafter"/>
</dbReference>
<dbReference type="PANTHER" id="PTHR12592">
    <property type="entry name" value="ATP-DEPENDENT (S)-NAD(P)H-HYDRATE DEHYDRATASE FAMILY MEMBER"/>
    <property type="match status" value="1"/>
</dbReference>
<dbReference type="OrthoDB" id="8110916at2759"/>
<accession>A0A2A2LFH0</accession>
<dbReference type="InterPro" id="IPR000631">
    <property type="entry name" value="CARKD"/>
</dbReference>
<comment type="catalytic activity">
    <reaction evidence="8">
        <text>(6S)-NADPHX + ATP = ADP + phosphate + NADPH + H(+)</text>
        <dbReference type="Rhea" id="RHEA:32231"/>
        <dbReference type="ChEBI" id="CHEBI:15378"/>
        <dbReference type="ChEBI" id="CHEBI:30616"/>
        <dbReference type="ChEBI" id="CHEBI:43474"/>
        <dbReference type="ChEBI" id="CHEBI:57783"/>
        <dbReference type="ChEBI" id="CHEBI:64076"/>
        <dbReference type="ChEBI" id="CHEBI:456216"/>
        <dbReference type="EC" id="4.2.1.93"/>
    </reaction>
</comment>
<dbReference type="GO" id="GO:0047453">
    <property type="term" value="F:ATP-dependent NAD(P)H-hydrate dehydratase activity"/>
    <property type="evidence" value="ECO:0007669"/>
    <property type="project" value="UniProtKB-EC"/>
</dbReference>
<dbReference type="GO" id="GO:0005524">
    <property type="term" value="F:ATP binding"/>
    <property type="evidence" value="ECO:0007669"/>
    <property type="project" value="UniProtKB-KW"/>
</dbReference>